<reference evidence="2" key="2">
    <citation type="submission" date="2024-10" db="UniProtKB">
        <authorList>
            <consortium name="EnsemblProtists"/>
        </authorList>
    </citation>
    <scope>IDENTIFICATION</scope>
</reference>
<evidence type="ECO:0000256" key="1">
    <source>
        <dbReference type="ARBA" id="ARBA00023002"/>
    </source>
</evidence>
<dbReference type="PRINTS" id="PR00081">
    <property type="entry name" value="GDHRDH"/>
</dbReference>
<dbReference type="InterPro" id="IPR045000">
    <property type="entry name" value="TR"/>
</dbReference>
<dbReference type="AlphaFoldDB" id="A0A0D3IQF8"/>
<keyword evidence="3" id="KW-1185">Reference proteome</keyword>
<evidence type="ECO:0000313" key="3">
    <source>
        <dbReference type="Proteomes" id="UP000013827"/>
    </source>
</evidence>
<proteinExistence type="predicted"/>
<dbReference type="Gene3D" id="3.40.50.720">
    <property type="entry name" value="NAD(P)-binding Rossmann-like Domain"/>
    <property type="match status" value="1"/>
</dbReference>
<dbReference type="EnsemblProtists" id="EOD13493">
    <property type="protein sequence ID" value="EOD13493"/>
    <property type="gene ID" value="EMIHUDRAFT_212574"/>
</dbReference>
<dbReference type="STRING" id="2903.R1BTQ9"/>
<name>A0A0D3IQF8_EMIH1</name>
<dbReference type="InterPro" id="IPR036291">
    <property type="entry name" value="NAD(P)-bd_dom_sf"/>
</dbReference>
<organism evidence="2 3">
    <name type="scientific">Emiliania huxleyi (strain CCMP1516)</name>
    <dbReference type="NCBI Taxonomy" id="280463"/>
    <lineage>
        <taxon>Eukaryota</taxon>
        <taxon>Haptista</taxon>
        <taxon>Haptophyta</taxon>
        <taxon>Prymnesiophyceae</taxon>
        <taxon>Isochrysidales</taxon>
        <taxon>Noelaerhabdaceae</taxon>
        <taxon>Emiliania</taxon>
    </lineage>
</organism>
<protein>
    <recommendedName>
        <fullName evidence="4">Tropinone reductase</fullName>
    </recommendedName>
</protein>
<dbReference type="SUPFAM" id="SSF51735">
    <property type="entry name" value="NAD(P)-binding Rossmann-fold domains"/>
    <property type="match status" value="1"/>
</dbReference>
<dbReference type="PaxDb" id="2903-EOD13493"/>
<dbReference type="KEGG" id="ehx:EMIHUDRAFT_212574"/>
<dbReference type="Pfam" id="PF13561">
    <property type="entry name" value="adh_short_C2"/>
    <property type="match status" value="1"/>
</dbReference>
<dbReference type="InterPro" id="IPR002347">
    <property type="entry name" value="SDR_fam"/>
</dbReference>
<dbReference type="OMA" id="NSLACGP"/>
<dbReference type="RefSeq" id="XP_005765922.1">
    <property type="nucleotide sequence ID" value="XM_005765865.1"/>
</dbReference>
<evidence type="ECO:0000313" key="2">
    <source>
        <dbReference type="EnsemblProtists" id="EOD13493"/>
    </source>
</evidence>
<dbReference type="GO" id="GO:0016491">
    <property type="term" value="F:oxidoreductase activity"/>
    <property type="evidence" value="ECO:0007669"/>
    <property type="project" value="UniProtKB-KW"/>
</dbReference>
<dbReference type="HOGENOM" id="CLU_010194_1_1_1"/>
<dbReference type="PANTHER" id="PTHR42898">
    <property type="entry name" value="TROPINONE REDUCTASE"/>
    <property type="match status" value="1"/>
</dbReference>
<dbReference type="eggNOG" id="KOG0725">
    <property type="taxonomic scope" value="Eukaryota"/>
</dbReference>
<sequence length="293" mass="31195">MLRQSTPVPSILLHPLKSILRTSMFSIALAIAAAGDRSLWNLADRTAVVTGGSKGLGRAIVEELLDHGCTVLTCARDVSPLADLLSREAGGRCIAIEADVSTASGRALLVSEVEARFGARGLDVLVNNVGTNLRKASVDYTDDEYEMLHATNQASAFHLSRGCHSALKRARGCVVSVSSVSGSSNDATGAVYHMTKAALEHMTRYLACEWGPDGIRVNAVAPWFIRTPLTAPLLAQEPFHDAVRRATPLRRVGEPCEVASTVAFLAMRAAGYITGQVVGIDGGMMQEGFRYVS</sequence>
<reference evidence="3" key="1">
    <citation type="journal article" date="2013" name="Nature">
        <title>Pan genome of the phytoplankton Emiliania underpins its global distribution.</title>
        <authorList>
            <person name="Read B.A."/>
            <person name="Kegel J."/>
            <person name="Klute M.J."/>
            <person name="Kuo A."/>
            <person name="Lefebvre S.C."/>
            <person name="Maumus F."/>
            <person name="Mayer C."/>
            <person name="Miller J."/>
            <person name="Monier A."/>
            <person name="Salamov A."/>
            <person name="Young J."/>
            <person name="Aguilar M."/>
            <person name="Claverie J.M."/>
            <person name="Frickenhaus S."/>
            <person name="Gonzalez K."/>
            <person name="Herman E.K."/>
            <person name="Lin Y.C."/>
            <person name="Napier J."/>
            <person name="Ogata H."/>
            <person name="Sarno A.F."/>
            <person name="Shmutz J."/>
            <person name="Schroeder D."/>
            <person name="de Vargas C."/>
            <person name="Verret F."/>
            <person name="von Dassow P."/>
            <person name="Valentin K."/>
            <person name="Van de Peer Y."/>
            <person name="Wheeler G."/>
            <person name="Dacks J.B."/>
            <person name="Delwiche C.F."/>
            <person name="Dyhrman S.T."/>
            <person name="Glockner G."/>
            <person name="John U."/>
            <person name="Richards T."/>
            <person name="Worden A.Z."/>
            <person name="Zhang X."/>
            <person name="Grigoriev I.V."/>
            <person name="Allen A.E."/>
            <person name="Bidle K."/>
            <person name="Borodovsky M."/>
            <person name="Bowler C."/>
            <person name="Brownlee C."/>
            <person name="Cock J.M."/>
            <person name="Elias M."/>
            <person name="Gladyshev V.N."/>
            <person name="Groth M."/>
            <person name="Guda C."/>
            <person name="Hadaegh A."/>
            <person name="Iglesias-Rodriguez M.D."/>
            <person name="Jenkins J."/>
            <person name="Jones B.M."/>
            <person name="Lawson T."/>
            <person name="Leese F."/>
            <person name="Lindquist E."/>
            <person name="Lobanov A."/>
            <person name="Lomsadze A."/>
            <person name="Malik S.B."/>
            <person name="Marsh M.E."/>
            <person name="Mackinder L."/>
            <person name="Mock T."/>
            <person name="Mueller-Roeber B."/>
            <person name="Pagarete A."/>
            <person name="Parker M."/>
            <person name="Probert I."/>
            <person name="Quesneville H."/>
            <person name="Raines C."/>
            <person name="Rensing S.A."/>
            <person name="Riano-Pachon D.M."/>
            <person name="Richier S."/>
            <person name="Rokitta S."/>
            <person name="Shiraiwa Y."/>
            <person name="Soanes D.M."/>
            <person name="van der Giezen M."/>
            <person name="Wahlund T.M."/>
            <person name="Williams B."/>
            <person name="Wilson W."/>
            <person name="Wolfe G."/>
            <person name="Wurch L.L."/>
        </authorList>
    </citation>
    <scope>NUCLEOTIDE SEQUENCE</scope>
</reference>
<dbReference type="FunFam" id="3.40.50.720:FF:000084">
    <property type="entry name" value="Short-chain dehydrogenase reductase"/>
    <property type="match status" value="1"/>
</dbReference>
<keyword evidence="1" id="KW-0560">Oxidoreductase</keyword>
<dbReference type="GeneID" id="17259629"/>
<accession>A0A0D3IQF8</accession>
<dbReference type="PANTHER" id="PTHR42898:SF6">
    <property type="entry name" value="NADP-DEPENDENT MANNITOL DEHYDROGENASE"/>
    <property type="match status" value="1"/>
</dbReference>
<evidence type="ECO:0008006" key="4">
    <source>
        <dbReference type="Google" id="ProtNLM"/>
    </source>
</evidence>
<dbReference type="PRINTS" id="PR00080">
    <property type="entry name" value="SDRFAMILY"/>
</dbReference>
<dbReference type="Proteomes" id="UP000013827">
    <property type="component" value="Unassembled WGS sequence"/>
</dbReference>